<evidence type="ECO:0000256" key="2">
    <source>
        <dbReference type="SAM" id="MobiDB-lite"/>
    </source>
</evidence>
<dbReference type="InterPro" id="IPR000195">
    <property type="entry name" value="Rab-GAP-TBC_dom"/>
</dbReference>
<dbReference type="EMBL" id="CANTFL010001180">
    <property type="protein sequence ID" value="CAI5732627.1"/>
    <property type="molecule type" value="Genomic_DNA"/>
</dbReference>
<dbReference type="Proteomes" id="UP001162031">
    <property type="component" value="Unassembled WGS sequence"/>
</dbReference>
<evidence type="ECO:0008006" key="7">
    <source>
        <dbReference type="Google" id="ProtNLM"/>
    </source>
</evidence>
<feature type="domain" description="PH" evidence="3">
    <location>
        <begin position="159"/>
        <end position="313"/>
    </location>
</feature>
<dbReference type="InterPro" id="IPR050302">
    <property type="entry name" value="Rab_GAP_TBC_domain"/>
</dbReference>
<evidence type="ECO:0000259" key="4">
    <source>
        <dbReference type="PROSITE" id="PS50086"/>
    </source>
</evidence>
<dbReference type="SUPFAM" id="SSF47923">
    <property type="entry name" value="Ypt/Rab-GAP domain of gyp1p"/>
    <property type="match status" value="1"/>
</dbReference>
<dbReference type="SMART" id="SM00164">
    <property type="entry name" value="TBC"/>
    <property type="match status" value="1"/>
</dbReference>
<evidence type="ECO:0000259" key="3">
    <source>
        <dbReference type="PROSITE" id="PS50003"/>
    </source>
</evidence>
<sequence length="1250" mass="138898">MQKARSNSNPSGFQNLRGISVLWHGWLKKLGRFSRRWRKRYFVFLSTPNGMKELRHYDTFKDVHTLLLSTPQGVISLTDATGICCFTAVANVAKKPMKFNRSDTNDSRPSAYDQKFAVLTPLHVNLLAFHNGREWSGTSESQQGLSLLASLSAFYPTVDVLHSGWMTKRRERNVHSPKSIMTYWKRHFFVFLTSGDLLYFRDDTLGELQGRVDVRHAPTVRVTGEQLIDGRKKDGGMFKFGKLPAFERETRLIWIATPPSKMFVLRLEDDHDESGGGGGKAGLGSSGIGVTTRKAELTASSKKWLQLLLQGHAETKYTQLEKCIATGKFELTTEVISAVRAGIPDELRGQLWTGFSGASDLKRRVELQHAMHGASKKSSSTSRMSSREVSDGDRQNPVASKKQAIYETYSLAMDATKMHTPENEMVFSRLCALALQEMEHATVSAHPKELRDLMCQFGGRAVSDASDPSDECSEYRGSFLDDEQCSIDEYDGRPMEMEEDETKDAPFVKRASVRNSLKHFEKGKMGNYVYPSDYPAAEWELVSRRRLLIASSRYNPHSHPLSWRLLCLLLAYVEEEGAFWIINSITDSLLPGYFHGHRPALQIDVAAFTALLRDRLPALASHLTTLGFSLDQLVERWFLSLFTASLIPLPTVLRIWDAFFIRGVLMFYGVGLALLFRAEETLFHAKTASEAEEYLRASERSCIDADAVFSLVFKDDLTIPWLTDEQLDRLRSTHRHRVMEWVSQKSECFKEKLSILKLTQDLGSSCQVVANQFLSDQKGHSIASQLGETVYANDEEDLYDLHGLVDEVDGPTICGDGDGLEDSFQMALRQLLEQVGEFSAAADALAGALGQRQAKWLAASSQLAACPLARSPSPDLHSWLSQIKKGGISGTGHGVSSLFSDGFASVSNIVEASGMVFDTGDARLSSNDASANECDSPSATRRSYLLAERKDLGLSDHHRADMFLYALVSALKSLCVVRLECRSVTYRFMWHGGSWLDSAAEYPSFSTISGVDATLPSITNSRQPVRKKSSASSQPSAPSSLSKRRPRAKDDVTSSSNQRGDAAAITPRRGGRPTTRSFYSSGRSPTRPRTSLSSSDFSALEFAVGGAGTNLYDDPIIEGQPAPSSPMYAEQLVDASDSYPMTPISPPSEGATAVGFSASVGRGLDRCYSSTLDTSTEPLLKTLTVQHQEGERAFRALHKRMLSELGNFLRLEYRDKDWALRERALSIERELQQELQEIEADLHSAQWLQH</sequence>
<dbReference type="InterPro" id="IPR035969">
    <property type="entry name" value="Rab-GAP_TBC_sf"/>
</dbReference>
<dbReference type="PANTHER" id="PTHR47219">
    <property type="entry name" value="RAB GTPASE-ACTIVATING PROTEIN 1-LIKE"/>
    <property type="match status" value="1"/>
</dbReference>
<comment type="caution">
    <text evidence="5">The sequence shown here is derived from an EMBL/GenBank/DDBJ whole genome shotgun (WGS) entry which is preliminary data.</text>
</comment>
<dbReference type="PANTHER" id="PTHR47219:SF20">
    <property type="entry name" value="TBC1 DOMAIN FAMILY MEMBER 2B"/>
    <property type="match status" value="1"/>
</dbReference>
<feature type="compositionally biased region" description="Low complexity" evidence="2">
    <location>
        <begin position="1030"/>
        <end position="1041"/>
    </location>
</feature>
<dbReference type="PROSITE" id="PS50086">
    <property type="entry name" value="TBC_RABGAP"/>
    <property type="match status" value="1"/>
</dbReference>
<dbReference type="GO" id="GO:0005096">
    <property type="term" value="F:GTPase activator activity"/>
    <property type="evidence" value="ECO:0007669"/>
    <property type="project" value="TreeGrafter"/>
</dbReference>
<evidence type="ECO:0000313" key="5">
    <source>
        <dbReference type="EMBL" id="CAI5732627.1"/>
    </source>
</evidence>
<evidence type="ECO:0000256" key="1">
    <source>
        <dbReference type="SAM" id="Coils"/>
    </source>
</evidence>
<feature type="compositionally biased region" description="Basic and acidic residues" evidence="2">
    <location>
        <begin position="385"/>
        <end position="394"/>
    </location>
</feature>
<dbReference type="Pfam" id="PF00566">
    <property type="entry name" value="RabGAP-TBC"/>
    <property type="match status" value="1"/>
</dbReference>
<keyword evidence="1" id="KW-0175">Coiled coil</keyword>
<dbReference type="SUPFAM" id="SSF50729">
    <property type="entry name" value="PH domain-like"/>
    <property type="match status" value="2"/>
</dbReference>
<feature type="coiled-coil region" evidence="1">
    <location>
        <begin position="1221"/>
        <end position="1248"/>
    </location>
</feature>
<keyword evidence="6" id="KW-1185">Reference proteome</keyword>
<protein>
    <recommendedName>
        <fullName evidence="7">Rab-GAP TBC domain-containing protein</fullName>
    </recommendedName>
</protein>
<dbReference type="InterPro" id="IPR011993">
    <property type="entry name" value="PH-like_dom_sf"/>
</dbReference>
<feature type="region of interest" description="Disordered" evidence="2">
    <location>
        <begin position="370"/>
        <end position="400"/>
    </location>
</feature>
<dbReference type="InterPro" id="IPR001849">
    <property type="entry name" value="PH_domain"/>
</dbReference>
<dbReference type="PROSITE" id="PS50003">
    <property type="entry name" value="PH_DOMAIN"/>
    <property type="match status" value="1"/>
</dbReference>
<reference evidence="5" key="1">
    <citation type="submission" date="2022-12" db="EMBL/GenBank/DDBJ databases">
        <authorList>
            <person name="Webb A."/>
        </authorList>
    </citation>
    <scope>NUCLEOTIDE SEQUENCE</scope>
    <source>
        <strain evidence="5">Hp1</strain>
    </source>
</reference>
<dbReference type="GO" id="GO:0031267">
    <property type="term" value="F:small GTPase binding"/>
    <property type="evidence" value="ECO:0007669"/>
    <property type="project" value="TreeGrafter"/>
</dbReference>
<dbReference type="SMART" id="SM00233">
    <property type="entry name" value="PH"/>
    <property type="match status" value="2"/>
</dbReference>
<organism evidence="5 6">
    <name type="scientific">Hyaloperonospora brassicae</name>
    <name type="common">Brassica downy mildew</name>
    <name type="synonym">Peronospora brassicae</name>
    <dbReference type="NCBI Taxonomy" id="162125"/>
    <lineage>
        <taxon>Eukaryota</taxon>
        <taxon>Sar</taxon>
        <taxon>Stramenopiles</taxon>
        <taxon>Oomycota</taxon>
        <taxon>Peronosporomycetes</taxon>
        <taxon>Peronosporales</taxon>
        <taxon>Peronosporaceae</taxon>
        <taxon>Hyaloperonospora</taxon>
    </lineage>
</organism>
<gene>
    <name evidence="5" type="ORF">HBR001_LOCUS5580</name>
</gene>
<dbReference type="Gene3D" id="1.10.472.80">
    <property type="entry name" value="Ypt/Rab-GAP domain of gyp1p, domain 3"/>
    <property type="match status" value="1"/>
</dbReference>
<proteinExistence type="predicted"/>
<evidence type="ECO:0000313" key="6">
    <source>
        <dbReference type="Proteomes" id="UP001162031"/>
    </source>
</evidence>
<feature type="compositionally biased region" description="Low complexity" evidence="2">
    <location>
        <begin position="1066"/>
        <end position="1095"/>
    </location>
</feature>
<feature type="domain" description="Rab-GAP TBC" evidence="4">
    <location>
        <begin position="342"/>
        <end position="663"/>
    </location>
</feature>
<feature type="region of interest" description="Disordered" evidence="2">
    <location>
        <begin position="1021"/>
        <end position="1095"/>
    </location>
</feature>
<name>A0AAV0U7K6_HYABA</name>
<accession>A0AAV0U7K6</accession>
<dbReference type="Gene3D" id="2.30.29.30">
    <property type="entry name" value="Pleckstrin-homology domain (PH domain)/Phosphotyrosine-binding domain (PTB)"/>
    <property type="match status" value="2"/>
</dbReference>
<dbReference type="AlphaFoldDB" id="A0AAV0U7K6"/>